<evidence type="ECO:0000313" key="1">
    <source>
        <dbReference type="EMBL" id="WOE67591.1"/>
    </source>
</evidence>
<dbReference type="RefSeq" id="WP_317103654.1">
    <property type="nucleotide sequence ID" value="NZ_CP136584.1"/>
</dbReference>
<protein>
    <submittedName>
        <fullName evidence="1">Uncharacterized protein</fullName>
    </submittedName>
</protein>
<dbReference type="EMBL" id="CP136584">
    <property type="protein sequence ID" value="WOE67591.1"/>
    <property type="molecule type" value="Genomic_DNA"/>
</dbReference>
<proteinExistence type="predicted"/>
<keyword evidence="2" id="KW-1185">Reference proteome</keyword>
<organism evidence="1 2">
    <name type="scientific">Aeromonas allosaccharophila</name>
    <dbReference type="NCBI Taxonomy" id="656"/>
    <lineage>
        <taxon>Bacteria</taxon>
        <taxon>Pseudomonadati</taxon>
        <taxon>Pseudomonadota</taxon>
        <taxon>Gammaproteobacteria</taxon>
        <taxon>Aeromonadales</taxon>
        <taxon>Aeromonadaceae</taxon>
        <taxon>Aeromonas</taxon>
    </lineage>
</organism>
<reference evidence="1 2" key="1">
    <citation type="submission" date="2023-10" db="EMBL/GenBank/DDBJ databases">
        <title>Genome analysis of psychrotrophic aerobic bacterium Aeromonas allosaccharophila BIM B-1809 isolated from infected fish.</title>
        <authorList>
            <person name="Leanovich S.I."/>
            <person name="Sidarenka A.V."/>
            <person name="Akhremchuk A.E."/>
            <person name="Sikolenko M.A."/>
            <person name="Valentovich L.N."/>
        </authorList>
    </citation>
    <scope>NUCLEOTIDE SEQUENCE [LARGE SCALE GENOMIC DNA]</scope>
    <source>
        <strain evidence="1 2">BIM B-1809</strain>
    </source>
</reference>
<sequence length="347" mass="40165">MTTIFDDSTKEMACKELLKNGIHQSHVKYMGNDLFVTFCLKKCFSLSLNLHSPIHQYLIDKIYHTVRGEPVSYQFIVFSLNPSCTVSEKVQFIYSTLIKLFTLNNVAPSTLDWIIQSNNRQIKCIQLILNFLHLNLTQQQVMMGDIINDGELYLHPNQSPLLEETIYGASTQTSDTKKSYEIIKVFFNCSQGSRESKIAIINLLKELWIRTEKINKYQQWKSKNKSDSLNAWLIEQDIFGIAPQVQYLVERHNSSKLDKIELFFDVLYFLFPDAAELKIQKLKKSWSQNKSRGKDSNKKQSNFILSTSTKKLLEETCNAEGCSMSDLVNTAIRKECERINERNKANK</sequence>
<name>A0ABZ0FDZ4_9GAMM</name>
<gene>
    <name evidence="1" type="ORF">RY972_05860</name>
</gene>
<evidence type="ECO:0000313" key="2">
    <source>
        <dbReference type="Proteomes" id="UP001302667"/>
    </source>
</evidence>
<accession>A0ABZ0FDZ4</accession>
<dbReference type="Proteomes" id="UP001302667">
    <property type="component" value="Chromosome"/>
</dbReference>